<protein>
    <submittedName>
        <fullName evidence="1">DUF2922 domain-containing protein</fullName>
    </submittedName>
</protein>
<dbReference type="RefSeq" id="WP_119089654.1">
    <property type="nucleotide sequence ID" value="NZ_QXIS01000035.1"/>
</dbReference>
<dbReference type="OrthoDB" id="9795264at2"/>
<dbReference type="AlphaFoldDB" id="A0A398D0B9"/>
<dbReference type="InterPro" id="IPR021321">
    <property type="entry name" value="DUF2922"/>
</dbReference>
<dbReference type="Pfam" id="PF11148">
    <property type="entry name" value="DUF2922"/>
    <property type="match status" value="1"/>
</dbReference>
<comment type="caution">
    <text evidence="1">The sequence shown here is derived from an EMBL/GenBank/DDBJ whole genome shotgun (WGS) entry which is preliminary data.</text>
</comment>
<dbReference type="Proteomes" id="UP000266328">
    <property type="component" value="Unassembled WGS sequence"/>
</dbReference>
<name>A0A398D0B9_9BACT</name>
<keyword evidence="2" id="KW-1185">Reference proteome</keyword>
<accession>A0A398D0B9</accession>
<dbReference type="EMBL" id="QXIS01000035">
    <property type="protein sequence ID" value="RIE05567.1"/>
    <property type="molecule type" value="Genomic_DNA"/>
</dbReference>
<gene>
    <name evidence="1" type="ORF">SMC7_07090</name>
</gene>
<reference evidence="1 2" key="1">
    <citation type="submission" date="2018-09" db="EMBL/GenBank/DDBJ databases">
        <title>Discovery and Ecogenomic Context for Candidatus Cryosericales, a Global Caldiserica Order Active in Thawing Permafrost.</title>
        <authorList>
            <person name="Martinez M.A."/>
            <person name="Woodcroft B.J."/>
            <person name="Ignacio Espinoza J.C."/>
            <person name="Zayed A."/>
            <person name="Singleton C.M."/>
            <person name="Boyd J."/>
            <person name="Li Y.-F."/>
            <person name="Purvine S."/>
            <person name="Maughan H."/>
            <person name="Hodgkins S.B."/>
            <person name="Anderson D."/>
            <person name="Sederholm M."/>
            <person name="Temperton B."/>
            <person name="Saleska S.R."/>
            <person name="Tyson G.W."/>
            <person name="Rich V.I."/>
        </authorList>
    </citation>
    <scope>NUCLEOTIDE SEQUENCE [LARGE SCALE GENOMIC DNA]</scope>
    <source>
        <strain evidence="1 2">SMC7</strain>
    </source>
</reference>
<sequence length="76" mass="8203">MADSQTTVLRLVFGTDTPGKSYAMEFNSPKPNLTDALIRPVMQQFIDGQLISGKNGMLTSIESAGIVTRQVTDVIS</sequence>
<evidence type="ECO:0000313" key="2">
    <source>
        <dbReference type="Proteomes" id="UP000266328"/>
    </source>
</evidence>
<organism evidence="1 2">
    <name type="scientific">Candidatus Cryosericum terrychapinii</name>
    <dbReference type="NCBI Taxonomy" id="2290919"/>
    <lineage>
        <taxon>Bacteria</taxon>
        <taxon>Pseudomonadati</taxon>
        <taxon>Caldisericota/Cryosericota group</taxon>
        <taxon>Candidatus Cryosericota</taxon>
        <taxon>Candidatus Cryosericia</taxon>
        <taxon>Candidatus Cryosericales</taxon>
        <taxon>Candidatus Cryosericaceae</taxon>
        <taxon>Candidatus Cryosericum</taxon>
    </lineage>
</organism>
<evidence type="ECO:0000313" key="1">
    <source>
        <dbReference type="EMBL" id="RIE05567.1"/>
    </source>
</evidence>
<proteinExistence type="predicted"/>